<evidence type="ECO:0000256" key="4">
    <source>
        <dbReference type="ARBA" id="ARBA00023125"/>
    </source>
</evidence>
<dbReference type="InterPro" id="IPR050336">
    <property type="entry name" value="Chromosome_partition/occlusion"/>
</dbReference>
<dbReference type="SUPFAM" id="SSF110849">
    <property type="entry name" value="ParB/Sulfiredoxin"/>
    <property type="match status" value="1"/>
</dbReference>
<dbReference type="FunFam" id="1.10.10.2830:FF:000001">
    <property type="entry name" value="Chromosome partitioning protein ParB"/>
    <property type="match status" value="1"/>
</dbReference>
<dbReference type="GO" id="GO:0007059">
    <property type="term" value="P:chromosome segregation"/>
    <property type="evidence" value="ECO:0007669"/>
    <property type="project" value="TreeGrafter"/>
</dbReference>
<gene>
    <name evidence="9" type="primary">noc_34</name>
    <name evidence="9" type="ORF">SDC9_97464</name>
</gene>
<keyword evidence="6" id="KW-0131">Cell cycle</keyword>
<evidence type="ECO:0000313" key="9">
    <source>
        <dbReference type="EMBL" id="MPM50721.1"/>
    </source>
</evidence>
<dbReference type="GO" id="GO:0003677">
    <property type="term" value="F:DNA binding"/>
    <property type="evidence" value="ECO:0007669"/>
    <property type="project" value="UniProtKB-KW"/>
</dbReference>
<dbReference type="Gene3D" id="1.10.10.2830">
    <property type="match status" value="1"/>
</dbReference>
<dbReference type="PANTHER" id="PTHR33375">
    <property type="entry name" value="CHROMOSOME-PARTITIONING PROTEIN PARB-RELATED"/>
    <property type="match status" value="1"/>
</dbReference>
<dbReference type="InterPro" id="IPR004437">
    <property type="entry name" value="ParB/RepB/Spo0J"/>
</dbReference>
<dbReference type="InterPro" id="IPR023705">
    <property type="entry name" value="Nucleoid_occlusion_protein"/>
</dbReference>
<dbReference type="SMART" id="SM00470">
    <property type="entry name" value="ParB"/>
    <property type="match status" value="1"/>
</dbReference>
<evidence type="ECO:0000259" key="8">
    <source>
        <dbReference type="PROSITE" id="PS50943"/>
    </source>
</evidence>
<evidence type="ECO:0000256" key="6">
    <source>
        <dbReference type="ARBA" id="ARBA00023306"/>
    </source>
</evidence>
<dbReference type="EMBL" id="VSSQ01013093">
    <property type="protein sequence ID" value="MPM50721.1"/>
    <property type="molecule type" value="Genomic_DNA"/>
</dbReference>
<feature type="compositionally biased region" description="Acidic residues" evidence="7">
    <location>
        <begin position="14"/>
        <end position="24"/>
    </location>
</feature>
<dbReference type="Pfam" id="PF02195">
    <property type="entry name" value="ParB_N"/>
    <property type="match status" value="1"/>
</dbReference>
<name>A0A645AEL3_9ZZZZ</name>
<keyword evidence="4" id="KW-0238">DNA-binding</keyword>
<keyword evidence="2" id="KW-0963">Cytoplasm</keyword>
<dbReference type="Gene3D" id="3.90.1530.30">
    <property type="match status" value="1"/>
</dbReference>
<feature type="domain" description="HTH cro/C1-type" evidence="8">
    <location>
        <begin position="164"/>
        <end position="183"/>
    </location>
</feature>
<evidence type="ECO:0000256" key="2">
    <source>
        <dbReference type="ARBA" id="ARBA00022490"/>
    </source>
</evidence>
<dbReference type="PROSITE" id="PS50943">
    <property type="entry name" value="HTH_CROC1"/>
    <property type="match status" value="1"/>
</dbReference>
<evidence type="ECO:0000256" key="7">
    <source>
        <dbReference type="SAM" id="MobiDB-lite"/>
    </source>
</evidence>
<dbReference type="AlphaFoldDB" id="A0A645AEL3"/>
<dbReference type="PANTHER" id="PTHR33375:SF8">
    <property type="entry name" value="NUCLEOID OCCLUSION PROTEIN"/>
    <property type="match status" value="1"/>
</dbReference>
<comment type="caution">
    <text evidence="9">The sequence shown here is derived from an EMBL/GenBank/DDBJ whole genome shotgun (WGS) entry which is preliminary data.</text>
</comment>
<feature type="region of interest" description="Disordered" evidence="7">
    <location>
        <begin position="1"/>
        <end position="41"/>
    </location>
</feature>
<sequence>MKNLARLFGFTEEKPEEEPEENNPAEDNSLQHTENSSDNELQSIDSLNTTEVQQVSVESIVPNPFQPRKTFNEDSLQELSSSIKEFGVIQPLLVRKTETGLELVAGERRLRASKLAGLTHVPVIFKDLNDQEMAELAMIENLQREDLHYLEEAEGYQSLLANFGFTQEELAKRVGKTQSTIANKLRLLKLDSQIRNIIVKESLTERHARSLLKLTEPQLQMQVLETVREKGLNVRETEGLIEDVLAEISREMSEKGKPKRNVVRIVKDVRIFLNSINKVVGEMKKTGLKIKVKQDQDDDYITINLRIPKRR</sequence>
<evidence type="ECO:0000256" key="1">
    <source>
        <dbReference type="ARBA" id="ARBA00006295"/>
    </source>
</evidence>
<dbReference type="NCBIfam" id="TIGR04285">
    <property type="entry name" value="nucleoid_noc"/>
    <property type="match status" value="1"/>
</dbReference>
<dbReference type="NCBIfam" id="TIGR00180">
    <property type="entry name" value="parB_part"/>
    <property type="match status" value="1"/>
</dbReference>
<dbReference type="InterPro" id="IPR003115">
    <property type="entry name" value="ParB_N"/>
</dbReference>
<dbReference type="InterPro" id="IPR041468">
    <property type="entry name" value="HTH_ParB/Spo0J"/>
</dbReference>
<protein>
    <submittedName>
        <fullName evidence="9">Nucleoid occlusion protein</fullName>
    </submittedName>
</protein>
<dbReference type="CDD" id="cd16393">
    <property type="entry name" value="SPO0J_N"/>
    <property type="match status" value="1"/>
</dbReference>
<proteinExistence type="inferred from homology"/>
<evidence type="ECO:0000256" key="5">
    <source>
        <dbReference type="ARBA" id="ARBA00023210"/>
    </source>
</evidence>
<reference evidence="9" key="1">
    <citation type="submission" date="2019-08" db="EMBL/GenBank/DDBJ databases">
        <authorList>
            <person name="Kucharzyk K."/>
            <person name="Murdoch R.W."/>
            <person name="Higgins S."/>
            <person name="Loffler F."/>
        </authorList>
    </citation>
    <scope>NUCLEOTIDE SEQUENCE</scope>
</reference>
<evidence type="ECO:0000256" key="3">
    <source>
        <dbReference type="ARBA" id="ARBA00022618"/>
    </source>
</evidence>
<dbReference type="FunFam" id="3.90.1530.30:FF:000001">
    <property type="entry name" value="Chromosome partitioning protein ParB"/>
    <property type="match status" value="1"/>
</dbReference>
<accession>A0A645AEL3</accession>
<dbReference type="InterPro" id="IPR001387">
    <property type="entry name" value="Cro/C1-type_HTH"/>
</dbReference>
<dbReference type="GO" id="GO:0005694">
    <property type="term" value="C:chromosome"/>
    <property type="evidence" value="ECO:0007669"/>
    <property type="project" value="TreeGrafter"/>
</dbReference>
<organism evidence="9">
    <name type="scientific">bioreactor metagenome</name>
    <dbReference type="NCBI Taxonomy" id="1076179"/>
    <lineage>
        <taxon>unclassified sequences</taxon>
        <taxon>metagenomes</taxon>
        <taxon>ecological metagenomes</taxon>
    </lineage>
</organism>
<keyword evidence="3" id="KW-0132">Cell division</keyword>
<comment type="similarity">
    <text evidence="1">Belongs to the ParB family.</text>
</comment>
<dbReference type="GO" id="GO:0045881">
    <property type="term" value="P:positive regulation of sporulation resulting in formation of a cellular spore"/>
    <property type="evidence" value="ECO:0007669"/>
    <property type="project" value="TreeGrafter"/>
</dbReference>
<dbReference type="InterPro" id="IPR036086">
    <property type="entry name" value="ParB/Sulfiredoxin_sf"/>
</dbReference>
<dbReference type="Pfam" id="PF17762">
    <property type="entry name" value="HTH_ParB"/>
    <property type="match status" value="1"/>
</dbReference>
<feature type="compositionally biased region" description="Polar residues" evidence="7">
    <location>
        <begin position="30"/>
        <end position="41"/>
    </location>
</feature>
<keyword evidence="5" id="KW-0717">Septation</keyword>
<dbReference type="GO" id="GO:0000917">
    <property type="term" value="P:division septum assembly"/>
    <property type="evidence" value="ECO:0007669"/>
    <property type="project" value="UniProtKB-KW"/>
</dbReference>